<dbReference type="EMBL" id="QNQU01000016">
    <property type="protein sequence ID" value="RBQ04579.1"/>
    <property type="molecule type" value="Genomic_DNA"/>
</dbReference>
<dbReference type="Proteomes" id="UP000252081">
    <property type="component" value="Unassembled WGS sequence"/>
</dbReference>
<gene>
    <name evidence="2" type="ORF">DRW42_18285</name>
</gene>
<reference evidence="2 3" key="1">
    <citation type="submission" date="2018-07" db="EMBL/GenBank/DDBJ databases">
        <title>A draft genome of a endophytic bacteria, a new species of Pedobacter.</title>
        <authorList>
            <person name="Zhang Z.D."/>
            <person name="Chen Z.J."/>
        </authorList>
    </citation>
    <scope>NUCLEOTIDE SEQUENCE [LARGE SCALE GENOMIC DNA]</scope>
    <source>
        <strain evidence="2 3">RS10</strain>
    </source>
</reference>
<comment type="caution">
    <text evidence="2">The sequence shown here is derived from an EMBL/GenBank/DDBJ whole genome shotgun (WGS) entry which is preliminary data.</text>
</comment>
<evidence type="ECO:0000313" key="3">
    <source>
        <dbReference type="Proteomes" id="UP000252081"/>
    </source>
</evidence>
<proteinExistence type="predicted"/>
<organism evidence="2 3">
    <name type="scientific">Pedobacter miscanthi</name>
    <dbReference type="NCBI Taxonomy" id="2259170"/>
    <lineage>
        <taxon>Bacteria</taxon>
        <taxon>Pseudomonadati</taxon>
        <taxon>Bacteroidota</taxon>
        <taxon>Sphingobacteriia</taxon>
        <taxon>Sphingobacteriales</taxon>
        <taxon>Sphingobacteriaceae</taxon>
        <taxon>Pedobacter</taxon>
    </lineage>
</organism>
<keyword evidence="1" id="KW-1133">Transmembrane helix</keyword>
<accession>A0A366KTM6</accession>
<keyword evidence="3" id="KW-1185">Reference proteome</keyword>
<keyword evidence="1" id="KW-0812">Transmembrane</keyword>
<name>A0A366KTM6_9SPHI</name>
<feature type="transmembrane region" description="Helical" evidence="1">
    <location>
        <begin position="45"/>
        <end position="68"/>
    </location>
</feature>
<dbReference type="InterPro" id="IPR036927">
    <property type="entry name" value="Cyt_c_oxase-like_su1_sf"/>
</dbReference>
<keyword evidence="1" id="KW-0472">Membrane</keyword>
<dbReference type="AlphaFoldDB" id="A0A366KTM6"/>
<feature type="transmembrane region" description="Helical" evidence="1">
    <location>
        <begin position="80"/>
        <end position="105"/>
    </location>
</feature>
<sequence>MKNKPILQEVLWLLGCMSFTILTGFALFGKTIFSESIDLNLHDTYFVIANQHFLIWFFIVFSFILYFIKENRHSFHRKLPFAIFLTLGLGLSSVIIKVSPFFFFYL</sequence>
<protein>
    <submittedName>
        <fullName evidence="2">Uncharacterized protein</fullName>
    </submittedName>
</protein>
<feature type="transmembrane region" description="Helical" evidence="1">
    <location>
        <begin position="12"/>
        <end position="33"/>
    </location>
</feature>
<dbReference type="SUPFAM" id="SSF81442">
    <property type="entry name" value="Cytochrome c oxidase subunit I-like"/>
    <property type="match status" value="1"/>
</dbReference>
<evidence type="ECO:0000256" key="1">
    <source>
        <dbReference type="SAM" id="Phobius"/>
    </source>
</evidence>
<dbReference type="Gene3D" id="1.20.210.10">
    <property type="entry name" value="Cytochrome c oxidase-like, subunit I domain"/>
    <property type="match status" value="1"/>
</dbReference>
<evidence type="ECO:0000313" key="2">
    <source>
        <dbReference type="EMBL" id="RBQ04579.1"/>
    </source>
</evidence>